<sequence>MSRYGYTRVSNRVSGGTGWDHDYHSTHGRGGGRCTSFTTMSKVTSRKTFDRRASKMGVHIYQQPTRESDLGQSSATASEKDEAAVQVENGDIDPPRNNENVVHKEEFYAGNSIYAKLHRITGRWGVEERGIERLPSDERDARKPMTVGITWFSINMTFVSLTLGVLPVAAYGLGFVDAAILIIAFNFLGSLPVALFSSLGPVFGLRQIPLSRFYFGYHGAKLAALINLAVCVASSAINAVVGAQLFHAIQPKMPGWAGILIVSLTTLVICTMGHRFVHTYERYSWLPCFVVLLIVLGVFARSGNFDPLLPLGTGTAEASGVLSFAASVYTFTAGWAAYAADYSIYQPADPKPSAAIFWWTFAGNFFPTVFTELLGAAVMTATVHRPDFQEAYDEAGLGGVFSHVLIPHVGKGFGTFCIVLLALSIIGTNIATVYSVSMSVQTLGRKTQRVPRFLWTLISTVGYTAFAIPAYAEFSTYLENLLLAMSYWISIYLGISLTEHYMFRRGVRGYKPEDYTDAKRLPPGYAAIASFCVGAVGVAMGIAQEWYRGPVIKAVGEEFMGDLGCVFGFLFTTVSYMVLRTMEKRYLER</sequence>
<feature type="transmembrane region" description="Helical" evidence="9">
    <location>
        <begin position="149"/>
        <end position="173"/>
    </location>
</feature>
<feature type="transmembrane region" description="Helical" evidence="9">
    <location>
        <begin position="179"/>
        <end position="203"/>
    </location>
</feature>
<accession>A0A8S8ZRX8</accession>
<evidence type="ECO:0000256" key="9">
    <source>
        <dbReference type="SAM" id="Phobius"/>
    </source>
</evidence>
<evidence type="ECO:0000256" key="7">
    <source>
        <dbReference type="ARBA" id="ARBA00023136"/>
    </source>
</evidence>
<keyword evidence="7 9" id="KW-0472">Membrane</keyword>
<feature type="transmembrane region" description="Helical" evidence="9">
    <location>
        <begin position="453"/>
        <end position="472"/>
    </location>
</feature>
<comment type="caution">
    <text evidence="10">The sequence shown here is derived from an EMBL/GenBank/DDBJ whole genome shotgun (WGS) entry which is preliminary data.</text>
</comment>
<dbReference type="PANTHER" id="PTHR31806">
    <property type="entry name" value="PURINE-CYTOSINE PERMEASE FCY2-RELATED"/>
    <property type="match status" value="1"/>
</dbReference>
<feature type="transmembrane region" description="Helical" evidence="9">
    <location>
        <begin position="559"/>
        <end position="579"/>
    </location>
</feature>
<dbReference type="GO" id="GO:0015851">
    <property type="term" value="P:nucleobase transport"/>
    <property type="evidence" value="ECO:0007669"/>
    <property type="project" value="UniProtKB-ARBA"/>
</dbReference>
<feature type="transmembrane region" description="Helical" evidence="9">
    <location>
        <begin position="524"/>
        <end position="547"/>
    </location>
</feature>
<feature type="transmembrane region" description="Helical" evidence="9">
    <location>
        <begin position="283"/>
        <end position="300"/>
    </location>
</feature>
<organism evidence="10 11">
    <name type="scientific">Sordaria macrospora</name>
    <dbReference type="NCBI Taxonomy" id="5147"/>
    <lineage>
        <taxon>Eukaryota</taxon>
        <taxon>Fungi</taxon>
        <taxon>Dikarya</taxon>
        <taxon>Ascomycota</taxon>
        <taxon>Pezizomycotina</taxon>
        <taxon>Sordariomycetes</taxon>
        <taxon>Sordariomycetidae</taxon>
        <taxon>Sordariales</taxon>
        <taxon>Sordariaceae</taxon>
        <taxon>Sordaria</taxon>
    </lineage>
</organism>
<feature type="transmembrane region" description="Helical" evidence="9">
    <location>
        <begin position="253"/>
        <end position="271"/>
    </location>
</feature>
<evidence type="ECO:0000256" key="4">
    <source>
        <dbReference type="ARBA" id="ARBA00022553"/>
    </source>
</evidence>
<reference evidence="10 11" key="1">
    <citation type="submission" date="2017-07" db="EMBL/GenBank/DDBJ databases">
        <title>Genome sequence of the Sordaria macrospora wild type strain R19027.</title>
        <authorList>
            <person name="Nowrousian M."/>
            <person name="Teichert I."/>
            <person name="Kueck U."/>
        </authorList>
    </citation>
    <scope>NUCLEOTIDE SEQUENCE [LARGE SCALE GENOMIC DNA]</scope>
    <source>
        <strain evidence="10 11">R19027</strain>
        <tissue evidence="10">Mycelium</tissue>
    </source>
</reference>
<feature type="transmembrane region" description="Helical" evidence="9">
    <location>
        <begin position="484"/>
        <end position="503"/>
    </location>
</feature>
<dbReference type="VEuPathDB" id="FungiDB:SMAC_05747"/>
<keyword evidence="6 9" id="KW-1133">Transmembrane helix</keyword>
<evidence type="ECO:0000313" key="10">
    <source>
        <dbReference type="EMBL" id="KAA8631002.1"/>
    </source>
</evidence>
<feature type="region of interest" description="Disordered" evidence="8">
    <location>
        <begin position="57"/>
        <end position="98"/>
    </location>
</feature>
<comment type="similarity">
    <text evidence="2">Belongs to the purine-cytosine permease (2.A.39) family.</text>
</comment>
<dbReference type="GO" id="GO:0022857">
    <property type="term" value="F:transmembrane transporter activity"/>
    <property type="evidence" value="ECO:0007669"/>
    <property type="project" value="InterPro"/>
</dbReference>
<feature type="transmembrane region" description="Helical" evidence="9">
    <location>
        <begin position="320"/>
        <end position="344"/>
    </location>
</feature>
<dbReference type="InterPro" id="IPR001248">
    <property type="entry name" value="Pur-cyt_permease"/>
</dbReference>
<feature type="transmembrane region" description="Helical" evidence="9">
    <location>
        <begin position="224"/>
        <end position="247"/>
    </location>
</feature>
<feature type="transmembrane region" description="Helical" evidence="9">
    <location>
        <begin position="356"/>
        <end position="379"/>
    </location>
</feature>
<dbReference type="Proteomes" id="UP000433876">
    <property type="component" value="Unassembled WGS sequence"/>
</dbReference>
<keyword evidence="4" id="KW-0597">Phosphoprotein</keyword>
<gene>
    <name evidence="10" type="ORF">SMACR_05747</name>
</gene>
<name>A0A8S8ZRX8_SORMA</name>
<evidence type="ECO:0000256" key="3">
    <source>
        <dbReference type="ARBA" id="ARBA00022448"/>
    </source>
</evidence>
<dbReference type="GO" id="GO:0000329">
    <property type="term" value="C:fungal-type vacuole membrane"/>
    <property type="evidence" value="ECO:0007669"/>
    <property type="project" value="TreeGrafter"/>
</dbReference>
<dbReference type="AlphaFoldDB" id="A0A8S8ZRX8"/>
<keyword evidence="3" id="KW-0813">Transport</keyword>
<keyword evidence="5 9" id="KW-0812">Transmembrane</keyword>
<evidence type="ECO:0000256" key="6">
    <source>
        <dbReference type="ARBA" id="ARBA00022989"/>
    </source>
</evidence>
<dbReference type="PANTHER" id="PTHR31806:SF1">
    <property type="entry name" value="PURINE-CYTOSINE PERMEASE FCY2-RELATED"/>
    <property type="match status" value="1"/>
</dbReference>
<dbReference type="Pfam" id="PF02133">
    <property type="entry name" value="Transp_cyt_pur"/>
    <property type="match status" value="1"/>
</dbReference>
<comment type="subcellular location">
    <subcellularLocation>
        <location evidence="1">Membrane</location>
        <topology evidence="1">Multi-pass membrane protein</topology>
    </subcellularLocation>
</comment>
<dbReference type="InterPro" id="IPR026030">
    <property type="entry name" value="Pur-cyt_permease_Fcy2/21/22"/>
</dbReference>
<evidence type="ECO:0008006" key="12">
    <source>
        <dbReference type="Google" id="ProtNLM"/>
    </source>
</evidence>
<dbReference type="Gene3D" id="1.10.4160.10">
    <property type="entry name" value="Hydantoin permease"/>
    <property type="match status" value="1"/>
</dbReference>
<evidence type="ECO:0000256" key="2">
    <source>
        <dbReference type="ARBA" id="ARBA00008974"/>
    </source>
</evidence>
<dbReference type="EMBL" id="NMPR01000088">
    <property type="protein sequence ID" value="KAA8631002.1"/>
    <property type="molecule type" value="Genomic_DNA"/>
</dbReference>
<dbReference type="FunFam" id="1.10.4160.10:FF:000002">
    <property type="entry name" value="Purine-cytosine permease fcyB"/>
    <property type="match status" value="1"/>
</dbReference>
<feature type="compositionally biased region" description="Polar residues" evidence="8">
    <location>
        <begin position="62"/>
        <end position="77"/>
    </location>
</feature>
<evidence type="ECO:0000313" key="11">
    <source>
        <dbReference type="Proteomes" id="UP000433876"/>
    </source>
</evidence>
<dbReference type="OMA" id="LWLSANM"/>
<feature type="transmembrane region" description="Helical" evidence="9">
    <location>
        <begin position="413"/>
        <end position="432"/>
    </location>
</feature>
<proteinExistence type="inferred from homology"/>
<dbReference type="GO" id="GO:0005886">
    <property type="term" value="C:plasma membrane"/>
    <property type="evidence" value="ECO:0007669"/>
    <property type="project" value="TreeGrafter"/>
</dbReference>
<protein>
    <recommendedName>
        <fullName evidence="12">Purine-cytosine permease</fullName>
    </recommendedName>
</protein>
<evidence type="ECO:0000256" key="8">
    <source>
        <dbReference type="SAM" id="MobiDB-lite"/>
    </source>
</evidence>
<evidence type="ECO:0000256" key="1">
    <source>
        <dbReference type="ARBA" id="ARBA00004141"/>
    </source>
</evidence>
<evidence type="ECO:0000256" key="5">
    <source>
        <dbReference type="ARBA" id="ARBA00022692"/>
    </source>
</evidence>